<feature type="compositionally biased region" description="Basic residues" evidence="9">
    <location>
        <begin position="87"/>
        <end position="98"/>
    </location>
</feature>
<dbReference type="EMBL" id="MU006097">
    <property type="protein sequence ID" value="KAF2838049.1"/>
    <property type="molecule type" value="Genomic_DNA"/>
</dbReference>
<comment type="similarity">
    <text evidence="7">Belongs to the fluoride channel Fluc/FEX (TC 1.A.43) family.</text>
</comment>
<evidence type="ECO:0000256" key="2">
    <source>
        <dbReference type="ARBA" id="ARBA00004651"/>
    </source>
</evidence>
<comment type="function">
    <text evidence="1">Fluoride channel required for the rapid expulsion of cytoplasmic fluoride.</text>
</comment>
<evidence type="ECO:0000256" key="6">
    <source>
        <dbReference type="ARBA" id="ARBA00023136"/>
    </source>
</evidence>
<dbReference type="PANTHER" id="PTHR28259:SF1">
    <property type="entry name" value="FLUORIDE EXPORT PROTEIN 1-RELATED"/>
    <property type="match status" value="1"/>
</dbReference>
<comment type="subcellular location">
    <subcellularLocation>
        <location evidence="2">Cell membrane</location>
        <topology evidence="2">Multi-pass membrane protein</topology>
    </subcellularLocation>
</comment>
<dbReference type="InterPro" id="IPR003691">
    <property type="entry name" value="FluC"/>
</dbReference>
<evidence type="ECO:0000256" key="10">
    <source>
        <dbReference type="SAM" id="Phobius"/>
    </source>
</evidence>
<accession>A0A9P4VS01</accession>
<feature type="transmembrane region" description="Helical" evidence="10">
    <location>
        <begin position="441"/>
        <end position="462"/>
    </location>
</feature>
<feature type="transmembrane region" description="Helical" evidence="10">
    <location>
        <begin position="248"/>
        <end position="268"/>
    </location>
</feature>
<evidence type="ECO:0000256" key="3">
    <source>
        <dbReference type="ARBA" id="ARBA00022475"/>
    </source>
</evidence>
<dbReference type="GO" id="GO:0005886">
    <property type="term" value="C:plasma membrane"/>
    <property type="evidence" value="ECO:0007669"/>
    <property type="project" value="UniProtKB-SubCell"/>
</dbReference>
<reference evidence="11" key="1">
    <citation type="journal article" date="2020" name="Stud. Mycol.">
        <title>101 Dothideomycetes genomes: a test case for predicting lifestyles and emergence of pathogens.</title>
        <authorList>
            <person name="Haridas S."/>
            <person name="Albert R."/>
            <person name="Binder M."/>
            <person name="Bloem J."/>
            <person name="Labutti K."/>
            <person name="Salamov A."/>
            <person name="Andreopoulos B."/>
            <person name="Baker S."/>
            <person name="Barry K."/>
            <person name="Bills G."/>
            <person name="Bluhm B."/>
            <person name="Cannon C."/>
            <person name="Castanera R."/>
            <person name="Culley D."/>
            <person name="Daum C."/>
            <person name="Ezra D."/>
            <person name="Gonzalez J."/>
            <person name="Henrissat B."/>
            <person name="Kuo A."/>
            <person name="Liang C."/>
            <person name="Lipzen A."/>
            <person name="Lutzoni F."/>
            <person name="Magnuson J."/>
            <person name="Mondo S."/>
            <person name="Nolan M."/>
            <person name="Ohm R."/>
            <person name="Pangilinan J."/>
            <person name="Park H.-J."/>
            <person name="Ramirez L."/>
            <person name="Alfaro M."/>
            <person name="Sun H."/>
            <person name="Tritt A."/>
            <person name="Yoshinaga Y."/>
            <person name="Zwiers L.-H."/>
            <person name="Turgeon B."/>
            <person name="Goodwin S."/>
            <person name="Spatafora J."/>
            <person name="Crous P."/>
            <person name="Grigoriev I."/>
        </authorList>
    </citation>
    <scope>NUCLEOTIDE SEQUENCE</scope>
    <source>
        <strain evidence="11">CBS 101060</strain>
    </source>
</reference>
<evidence type="ECO:0000256" key="5">
    <source>
        <dbReference type="ARBA" id="ARBA00022989"/>
    </source>
</evidence>
<organism evidence="11 12">
    <name type="scientific">Patellaria atrata CBS 101060</name>
    <dbReference type="NCBI Taxonomy" id="1346257"/>
    <lineage>
        <taxon>Eukaryota</taxon>
        <taxon>Fungi</taxon>
        <taxon>Dikarya</taxon>
        <taxon>Ascomycota</taxon>
        <taxon>Pezizomycotina</taxon>
        <taxon>Dothideomycetes</taxon>
        <taxon>Dothideomycetes incertae sedis</taxon>
        <taxon>Patellariales</taxon>
        <taxon>Patellariaceae</taxon>
        <taxon>Patellaria</taxon>
    </lineage>
</organism>
<feature type="compositionally biased region" description="Basic and acidic residues" evidence="9">
    <location>
        <begin position="157"/>
        <end position="166"/>
    </location>
</feature>
<evidence type="ECO:0000256" key="1">
    <source>
        <dbReference type="ARBA" id="ARBA00002598"/>
    </source>
</evidence>
<keyword evidence="12" id="KW-1185">Reference proteome</keyword>
<sequence length="674" mass="73793">MYRDSAGSRSASPSPPPRSRREEYYNQQRSSLRSSSIGSGSPPPRTQSRQYDPPSDFDLLHDAGSTEAPGDPYELPLQGSLEEEKRRKSSRKHVKSPVKQHSSPGTKHSSGLSGTTQQASRRSRTSEYAIPPRFENLDEVAEPETAYRTNRHGPYKPIKEKREERMGVVTSSPGRTPKSTPPRKHPRKYSHREEDITALPVAPSPEVHRYIPRESGHPASSDKAAQSTYKETRSAEGDRKVSRLATEIYTISYLVFFSILGTLARLGVEWLTLYPGAPTIESVLWANFGGSLVLGFLAEDRQLFKNERGLLNTNDILHGPKPTAEDIAQEKAAHTKVKKTIPLYIGLATGFCGSFTSFSSFMRDVFLTISNELPTPLHSHPSSSNPYITPPRNWAYSIPAVLGLLLLQLSLPLTAFRLGTHTALFLDRKTPTLPPRLVHKFLDRLILLLGPATWLAAAIITALPPDRNEARETWRGKALFASVLAPPGCLLRFYLALHLNALTPSFPLGTFAANVFGTAVLGMSWDLQHSSLAGSAVGGGRGGCQVLQGVMEGFCGALTTVSTFVAELGALRRVQAYVYAGVSVGVGMAVVLVVMGVIDLFNRIPLRLIPLLQLRDLDLLAEFLEIALSARVAGCFLARGLVDQFLLYLPHVLVALDHFGEVVCRAGEGEVFGF</sequence>
<dbReference type="Proteomes" id="UP000799429">
    <property type="component" value="Unassembled WGS sequence"/>
</dbReference>
<feature type="compositionally biased region" description="Polar residues" evidence="9">
    <location>
        <begin position="169"/>
        <end position="178"/>
    </location>
</feature>
<evidence type="ECO:0000256" key="7">
    <source>
        <dbReference type="ARBA" id="ARBA00035120"/>
    </source>
</evidence>
<keyword evidence="5 10" id="KW-1133">Transmembrane helix</keyword>
<evidence type="ECO:0000256" key="4">
    <source>
        <dbReference type="ARBA" id="ARBA00022692"/>
    </source>
</evidence>
<feature type="transmembrane region" description="Helical" evidence="10">
    <location>
        <begin position="280"/>
        <end position="298"/>
    </location>
</feature>
<feature type="compositionally biased region" description="Low complexity" evidence="9">
    <location>
        <begin position="1"/>
        <end position="12"/>
    </location>
</feature>
<feature type="transmembrane region" description="Helical" evidence="10">
    <location>
        <begin position="341"/>
        <end position="362"/>
    </location>
</feature>
<dbReference type="GO" id="GO:1903425">
    <property type="term" value="F:fluoride transmembrane transporter activity"/>
    <property type="evidence" value="ECO:0007669"/>
    <property type="project" value="TreeGrafter"/>
</dbReference>
<dbReference type="AlphaFoldDB" id="A0A9P4VS01"/>
<dbReference type="Pfam" id="PF02537">
    <property type="entry name" value="CRCB"/>
    <property type="match status" value="2"/>
</dbReference>
<evidence type="ECO:0000313" key="12">
    <source>
        <dbReference type="Proteomes" id="UP000799429"/>
    </source>
</evidence>
<feature type="compositionally biased region" description="Polar residues" evidence="9">
    <location>
        <begin position="99"/>
        <end position="120"/>
    </location>
</feature>
<dbReference type="OrthoDB" id="409792at2759"/>
<comment type="caution">
    <text evidence="11">The sequence shown here is derived from an EMBL/GenBank/DDBJ whole genome shotgun (WGS) entry which is preliminary data.</text>
</comment>
<keyword evidence="4 10" id="KW-0812">Transmembrane</keyword>
<gene>
    <name evidence="11" type="ORF">M501DRAFT_1011710</name>
</gene>
<comment type="catalytic activity">
    <reaction evidence="8">
        <text>fluoride(in) = fluoride(out)</text>
        <dbReference type="Rhea" id="RHEA:76159"/>
        <dbReference type="ChEBI" id="CHEBI:17051"/>
    </reaction>
    <physiologicalReaction direction="left-to-right" evidence="8">
        <dbReference type="Rhea" id="RHEA:76160"/>
    </physiologicalReaction>
</comment>
<feature type="transmembrane region" description="Helical" evidence="10">
    <location>
        <begin position="394"/>
        <end position="420"/>
    </location>
</feature>
<feature type="transmembrane region" description="Helical" evidence="10">
    <location>
        <begin position="576"/>
        <end position="601"/>
    </location>
</feature>
<evidence type="ECO:0000256" key="8">
    <source>
        <dbReference type="ARBA" id="ARBA00035585"/>
    </source>
</evidence>
<proteinExistence type="inferred from homology"/>
<keyword evidence="3" id="KW-1003">Cell membrane</keyword>
<protein>
    <submittedName>
        <fullName evidence="11">Uncharacterized protein</fullName>
    </submittedName>
</protein>
<name>A0A9P4VS01_9PEZI</name>
<evidence type="ECO:0000313" key="11">
    <source>
        <dbReference type="EMBL" id="KAF2838049.1"/>
    </source>
</evidence>
<keyword evidence="6 10" id="KW-0472">Membrane</keyword>
<feature type="transmembrane region" description="Helical" evidence="10">
    <location>
        <begin position="474"/>
        <end position="494"/>
    </location>
</feature>
<feature type="region of interest" description="Disordered" evidence="9">
    <location>
        <begin position="1"/>
        <end position="237"/>
    </location>
</feature>
<feature type="compositionally biased region" description="Basic residues" evidence="9">
    <location>
        <begin position="181"/>
        <end position="190"/>
    </location>
</feature>
<feature type="compositionally biased region" description="Basic and acidic residues" evidence="9">
    <location>
        <begin position="206"/>
        <end position="216"/>
    </location>
</feature>
<evidence type="ECO:0000256" key="9">
    <source>
        <dbReference type="SAM" id="MobiDB-lite"/>
    </source>
</evidence>
<feature type="transmembrane region" description="Helical" evidence="10">
    <location>
        <begin position="506"/>
        <end position="525"/>
    </location>
</feature>
<dbReference type="PANTHER" id="PTHR28259">
    <property type="entry name" value="FLUORIDE EXPORT PROTEIN 1-RELATED"/>
    <property type="match status" value="1"/>
</dbReference>
<feature type="compositionally biased region" description="Low complexity" evidence="9">
    <location>
        <begin position="29"/>
        <end position="40"/>
    </location>
</feature>